<evidence type="ECO:0000313" key="2">
    <source>
        <dbReference type="Proteomes" id="UP000288983"/>
    </source>
</evidence>
<evidence type="ECO:0000313" key="1">
    <source>
        <dbReference type="EMBL" id="RWU17206.1"/>
    </source>
</evidence>
<organism evidence="1 2">
    <name type="scientific">Pseudomonas alkylphenolica</name>
    <dbReference type="NCBI Taxonomy" id="237609"/>
    <lineage>
        <taxon>Bacteria</taxon>
        <taxon>Pseudomonadati</taxon>
        <taxon>Pseudomonadota</taxon>
        <taxon>Gammaproteobacteria</taxon>
        <taxon>Pseudomonadales</taxon>
        <taxon>Pseudomonadaceae</taxon>
        <taxon>Pseudomonas</taxon>
    </lineage>
</organism>
<accession>A0A443ZER3</accession>
<comment type="caution">
    <text evidence="1">The sequence shown here is derived from an EMBL/GenBank/DDBJ whole genome shotgun (WGS) entry which is preliminary data.</text>
</comment>
<protein>
    <submittedName>
        <fullName evidence="1">Uncharacterized protein</fullName>
    </submittedName>
</protein>
<reference evidence="1 2" key="1">
    <citation type="submission" date="2018-06" db="EMBL/GenBank/DDBJ databases">
        <title>Bacteria isolated from soil of Wuhan.</title>
        <authorList>
            <person name="Wei X."/>
            <person name="Chunhua H."/>
        </authorList>
    </citation>
    <scope>NUCLEOTIDE SEQUENCE [LARGE SCALE GENOMIC DNA]</scope>
    <source>
        <strain evidence="2">xwS2</strain>
    </source>
</reference>
<dbReference type="AlphaFoldDB" id="A0A443ZER3"/>
<dbReference type="RefSeq" id="WP_128326624.1">
    <property type="nucleotide sequence ID" value="NZ_QJRG01000050.1"/>
</dbReference>
<dbReference type="OrthoDB" id="7008133at2"/>
<dbReference type="EMBL" id="QJRG01000050">
    <property type="protein sequence ID" value="RWU17206.1"/>
    <property type="molecule type" value="Genomic_DNA"/>
</dbReference>
<proteinExistence type="predicted"/>
<dbReference type="Proteomes" id="UP000288983">
    <property type="component" value="Unassembled WGS sequence"/>
</dbReference>
<gene>
    <name evidence="1" type="ORF">DM813_28000</name>
</gene>
<sequence>MRNRGTLFWSWADPTLHHRIHDETLEDGTVIDVQVRLSCTGATQMFLGIYGPSGMMLHEEAHQNLPGQTMTRALAWGVGKARKLASELRAPVTKSA</sequence>
<name>A0A443ZER3_9PSED</name>